<feature type="domain" description="EGF-like" evidence="9">
    <location>
        <begin position="100"/>
        <end position="135"/>
    </location>
</feature>
<dbReference type="PROSITE" id="PS50026">
    <property type="entry name" value="EGF_3"/>
    <property type="match status" value="3"/>
</dbReference>
<dbReference type="FunFam" id="2.170.300.10:FF:000041">
    <property type="entry name" value="Tyrosine protein kinase receptor tie-1, putative"/>
    <property type="match status" value="1"/>
</dbReference>
<evidence type="ECO:0000256" key="3">
    <source>
        <dbReference type="ARBA" id="ARBA00022737"/>
    </source>
</evidence>
<evidence type="ECO:0000256" key="2">
    <source>
        <dbReference type="ARBA" id="ARBA00022729"/>
    </source>
</evidence>
<dbReference type="InParanoid" id="A0A7M7LPI9"/>
<dbReference type="GO" id="GO:0005044">
    <property type="term" value="F:scavenger receptor activity"/>
    <property type="evidence" value="ECO:0000318"/>
    <property type="project" value="GO_Central"/>
</dbReference>
<keyword evidence="4 5" id="KW-1015">Disulfide bond</keyword>
<feature type="disulfide bond" evidence="5">
    <location>
        <begin position="170"/>
        <end position="179"/>
    </location>
</feature>
<name>A0A7M7LPI9_STRPU</name>
<dbReference type="PROSITE" id="PS00022">
    <property type="entry name" value="EGF_1"/>
    <property type="match status" value="4"/>
</dbReference>
<dbReference type="Pfam" id="PF07974">
    <property type="entry name" value="EGF_2"/>
    <property type="match status" value="1"/>
</dbReference>
<keyword evidence="3" id="KW-0677">Repeat</keyword>
<feature type="region of interest" description="Disordered" evidence="6">
    <location>
        <begin position="484"/>
        <end position="534"/>
    </location>
</feature>
<dbReference type="AlphaFoldDB" id="A0A7M7LPI9"/>
<dbReference type="InterPro" id="IPR013111">
    <property type="entry name" value="EGF_extracell"/>
</dbReference>
<reference evidence="11" key="1">
    <citation type="submission" date="2015-02" db="EMBL/GenBank/DDBJ databases">
        <title>Genome sequencing for Strongylocentrotus purpuratus.</title>
        <authorList>
            <person name="Murali S."/>
            <person name="Liu Y."/>
            <person name="Vee V."/>
            <person name="English A."/>
            <person name="Wang M."/>
            <person name="Skinner E."/>
            <person name="Han Y."/>
            <person name="Muzny D.M."/>
            <person name="Worley K.C."/>
            <person name="Gibbs R.A."/>
        </authorList>
    </citation>
    <scope>NUCLEOTIDE SEQUENCE</scope>
</reference>
<feature type="transmembrane region" description="Helical" evidence="7">
    <location>
        <begin position="388"/>
        <end position="410"/>
    </location>
</feature>
<sequence length="534" mass="57306">MTFWEPTFLIFLITCVSIVYPLTGSNVCTTQSLVPSTSVHSSAALDLNCEELGFTIAACQAARNGRISFSELYLTITTNSCCDGWTQEGDICSSCPTGRYGRNCSLSCQCLNDGICNHLTGECSCTEGWTGNHCEERCTTATYSSNCSLPCLVVCENGGVCHPSNGHCLCDYGWEGDSCNTRCVGQRCYMESDSCSNGASYDPTGHCFCAPGWQGRYCTEPCPSNRHGTFCDEVCQCENDGLCSWEDGSCLCQQGYSGMFCENPCEEGFYGQDCDLRCNCPMVGGCDAVGGACLTCPIGYYGPRCTEHCPPSFWGLSCSQPCNCLDQSACDPYTGECPGQGAPAPSSTTTGMTGVYPAAVTTSPMPSTLVSRSYAIPSDKGSPPMTSFTIPLIVCILLAVVVGLLVVIALKHPCRRKSTIGAEGVVKLTHHYAECNGGKEESDYAEIVDINGGYEVPMLDELNKPSSSSSTGKPQCEVNYYQAPPVRAPSNDVTTPDPVTSNKIDNNGYLHLNESRSPPPEYQTIITKNQWNLK</sequence>
<evidence type="ECO:0000313" key="11">
    <source>
        <dbReference type="Proteomes" id="UP000007110"/>
    </source>
</evidence>
<dbReference type="PANTHER" id="PTHR24043:SF8">
    <property type="entry name" value="EGF-LIKE DOMAIN-CONTAINING PROTEIN"/>
    <property type="match status" value="1"/>
</dbReference>
<dbReference type="InterPro" id="IPR000742">
    <property type="entry name" value="EGF"/>
</dbReference>
<keyword evidence="11" id="KW-1185">Reference proteome</keyword>
<protein>
    <recommendedName>
        <fullName evidence="9">EGF-like domain-containing protein</fullName>
    </recommendedName>
</protein>
<dbReference type="KEGG" id="spu:100890390"/>
<keyword evidence="1 5" id="KW-0245">EGF-like domain</keyword>
<feature type="chain" id="PRO_5029849368" description="EGF-like domain-containing protein" evidence="8">
    <location>
        <begin position="25"/>
        <end position="534"/>
    </location>
</feature>
<dbReference type="InterPro" id="IPR042635">
    <property type="entry name" value="MEGF10/SREC1/2-like"/>
</dbReference>
<reference evidence="10" key="2">
    <citation type="submission" date="2021-01" db="UniProtKB">
        <authorList>
            <consortium name="EnsemblMetazoa"/>
        </authorList>
    </citation>
    <scope>IDENTIFICATION</scope>
</reference>
<accession>A0A7M7LPI9</accession>
<dbReference type="SMART" id="SM00180">
    <property type="entry name" value="EGF_Lam"/>
    <property type="match status" value="3"/>
</dbReference>
<dbReference type="Gene3D" id="2.170.300.10">
    <property type="entry name" value="Tie2 ligand-binding domain superfamily"/>
    <property type="match status" value="3"/>
</dbReference>
<dbReference type="OrthoDB" id="409374at2759"/>
<feature type="compositionally biased region" description="Polar residues" evidence="6">
    <location>
        <begin position="491"/>
        <end position="505"/>
    </location>
</feature>
<evidence type="ECO:0000256" key="5">
    <source>
        <dbReference type="PROSITE-ProRule" id="PRU00076"/>
    </source>
</evidence>
<feature type="compositionally biased region" description="Polar residues" evidence="6">
    <location>
        <begin position="524"/>
        <end position="534"/>
    </location>
</feature>
<dbReference type="Proteomes" id="UP000007110">
    <property type="component" value="Unassembled WGS sequence"/>
</dbReference>
<dbReference type="PRINTS" id="PR00011">
    <property type="entry name" value="EGFLAMININ"/>
</dbReference>
<feature type="disulfide bond" evidence="5">
    <location>
        <begin position="125"/>
        <end position="134"/>
    </location>
</feature>
<dbReference type="EnsemblMetazoa" id="XM_003728129">
    <property type="protein sequence ID" value="XP_003728177"/>
    <property type="gene ID" value="LOC100890390"/>
</dbReference>
<evidence type="ECO:0000256" key="4">
    <source>
        <dbReference type="ARBA" id="ARBA00023157"/>
    </source>
</evidence>
<dbReference type="RefSeq" id="XP_003728177.2">
    <property type="nucleotide sequence ID" value="XM_003728129.3"/>
</dbReference>
<keyword evidence="7" id="KW-0812">Transmembrane</keyword>
<feature type="domain" description="EGF-like" evidence="9">
    <location>
        <begin position="148"/>
        <end position="180"/>
    </location>
</feature>
<dbReference type="InterPro" id="IPR002049">
    <property type="entry name" value="LE_dom"/>
</dbReference>
<dbReference type="GeneID" id="100890390"/>
<proteinExistence type="predicted"/>
<feature type="signal peptide" evidence="8">
    <location>
        <begin position="1"/>
        <end position="24"/>
    </location>
</feature>
<evidence type="ECO:0000256" key="1">
    <source>
        <dbReference type="ARBA" id="ARBA00022536"/>
    </source>
</evidence>
<comment type="caution">
    <text evidence="5">Lacks conserved residue(s) required for the propagation of feature annotation.</text>
</comment>
<keyword evidence="2 8" id="KW-0732">Signal</keyword>
<organism evidence="10 11">
    <name type="scientific">Strongylocentrotus purpuratus</name>
    <name type="common">Purple sea urchin</name>
    <dbReference type="NCBI Taxonomy" id="7668"/>
    <lineage>
        <taxon>Eukaryota</taxon>
        <taxon>Metazoa</taxon>
        <taxon>Echinodermata</taxon>
        <taxon>Eleutherozoa</taxon>
        <taxon>Echinozoa</taxon>
        <taxon>Echinoidea</taxon>
        <taxon>Euechinoidea</taxon>
        <taxon>Echinacea</taxon>
        <taxon>Camarodonta</taxon>
        <taxon>Echinidea</taxon>
        <taxon>Strongylocentrotidae</taxon>
        <taxon>Strongylocentrotus</taxon>
    </lineage>
</organism>
<evidence type="ECO:0000259" key="9">
    <source>
        <dbReference type="PROSITE" id="PS50026"/>
    </source>
</evidence>
<evidence type="ECO:0000256" key="8">
    <source>
        <dbReference type="SAM" id="SignalP"/>
    </source>
</evidence>
<feature type="disulfide bond" evidence="5">
    <location>
        <begin position="151"/>
        <end position="161"/>
    </location>
</feature>
<feature type="domain" description="EGF-like" evidence="9">
    <location>
        <begin position="184"/>
        <end position="219"/>
    </location>
</feature>
<keyword evidence="7" id="KW-0472">Membrane</keyword>
<keyword evidence="7" id="KW-1133">Transmembrane helix</keyword>
<dbReference type="SMART" id="SM00181">
    <property type="entry name" value="EGF"/>
    <property type="match status" value="5"/>
</dbReference>
<evidence type="ECO:0000313" key="10">
    <source>
        <dbReference type="EnsemblMetazoa" id="XP_003728177"/>
    </source>
</evidence>
<dbReference type="PANTHER" id="PTHR24043">
    <property type="entry name" value="SCAVENGER RECEPTOR CLASS F"/>
    <property type="match status" value="1"/>
</dbReference>
<evidence type="ECO:0000256" key="7">
    <source>
        <dbReference type="SAM" id="Phobius"/>
    </source>
</evidence>
<dbReference type="OMA" id="DSCNTRC"/>
<dbReference type="Pfam" id="PF00053">
    <property type="entry name" value="EGF_laminin"/>
    <property type="match status" value="2"/>
</dbReference>
<evidence type="ECO:0000256" key="6">
    <source>
        <dbReference type="SAM" id="MobiDB-lite"/>
    </source>
</evidence>
<feature type="disulfide bond" evidence="5">
    <location>
        <begin position="209"/>
        <end position="218"/>
    </location>
</feature>